<protein>
    <recommendedName>
        <fullName evidence="3">Lactonase, 7-bladed beta-propeller</fullName>
    </recommendedName>
</protein>
<accession>A0A1G9BX62</accession>
<evidence type="ECO:0000313" key="1">
    <source>
        <dbReference type="EMBL" id="SDK43545.1"/>
    </source>
</evidence>
<reference evidence="2" key="1">
    <citation type="submission" date="2016-10" db="EMBL/GenBank/DDBJ databases">
        <authorList>
            <person name="Varghese N."/>
            <person name="Submissions S."/>
        </authorList>
    </citation>
    <scope>NUCLEOTIDE SEQUENCE [LARGE SCALE GENOMIC DNA]</scope>
    <source>
        <strain evidence="2">CGMCC 1.7655</strain>
    </source>
</reference>
<proteinExistence type="predicted"/>
<evidence type="ECO:0000313" key="2">
    <source>
        <dbReference type="Proteomes" id="UP000199555"/>
    </source>
</evidence>
<dbReference type="AlphaFoldDB" id="A0A1G9BX62"/>
<dbReference type="EMBL" id="FNGE01000001">
    <property type="protein sequence ID" value="SDK43545.1"/>
    <property type="molecule type" value="Genomic_DNA"/>
</dbReference>
<dbReference type="STRING" id="525640.SAMN04487971_1011"/>
<dbReference type="RefSeq" id="WP_090751398.1">
    <property type="nucleotide sequence ID" value="NZ_FNGE01000001.1"/>
</dbReference>
<sequence>MVEFRYVTTITQGFVRSLTDLTLGQVGDRVVLVGATHAGGGLSVWGVAAADQKARSVASYDYPKALTHLAEPQAILLDRPGGVSLLTTGLARGADWVRQLGPEGKQGAVDADLTRAALPLDLLQAGSFTIASGQAMIYAARHDQAVFTLWRQGGDGRILQAGTTTAPPRMPTDAQIDALVPLRIGGVDLIVSASTRGNFIAAHKVLPDGRLDAGEFVGTTRGTGFNGPRDIAAVEVEGRHFLVVSSAYSSSLTTVRILPGGGLVPVDHVIDERTTRFQSATVMEAVTIEGRAFVVVGGADDGLSLFTITPDGRLIHLGPV</sequence>
<gene>
    <name evidence="1" type="ORF">SAMN04487971_1011</name>
</gene>
<keyword evidence="2" id="KW-1185">Reference proteome</keyword>
<evidence type="ECO:0008006" key="3">
    <source>
        <dbReference type="Google" id="ProtNLM"/>
    </source>
</evidence>
<name>A0A1G9BX62_9RHOB</name>
<dbReference type="Proteomes" id="UP000199555">
    <property type="component" value="Unassembled WGS sequence"/>
</dbReference>
<organism evidence="1 2">
    <name type="scientific">Paracoccus chinensis</name>
    <dbReference type="NCBI Taxonomy" id="525640"/>
    <lineage>
        <taxon>Bacteria</taxon>
        <taxon>Pseudomonadati</taxon>
        <taxon>Pseudomonadota</taxon>
        <taxon>Alphaproteobacteria</taxon>
        <taxon>Rhodobacterales</taxon>
        <taxon>Paracoccaceae</taxon>
        <taxon>Paracoccus</taxon>
    </lineage>
</organism>
<dbReference type="OrthoDB" id="9342475at2"/>